<dbReference type="GO" id="GO:0022857">
    <property type="term" value="F:transmembrane transporter activity"/>
    <property type="evidence" value="ECO:0007669"/>
    <property type="project" value="TreeGrafter"/>
</dbReference>
<reference evidence="10" key="1">
    <citation type="submission" date="2017-02" db="EMBL/GenBank/DDBJ databases">
        <authorList>
            <person name="Varghese N."/>
            <person name="Submissions S."/>
        </authorList>
    </citation>
    <scope>NUCLEOTIDE SEQUENCE [LARGE SCALE GENOMIC DNA]</scope>
    <source>
        <strain evidence="10">DSM 24967</strain>
    </source>
</reference>
<feature type="transmembrane region" description="Helical" evidence="7">
    <location>
        <begin position="20"/>
        <end position="42"/>
    </location>
</feature>
<gene>
    <name evidence="9" type="ORF">SAMN05660349_01182</name>
</gene>
<organism evidence="9 10">
    <name type="scientific">Parabacteroides chartae</name>
    <dbReference type="NCBI Taxonomy" id="1037355"/>
    <lineage>
        <taxon>Bacteria</taxon>
        <taxon>Pseudomonadati</taxon>
        <taxon>Bacteroidota</taxon>
        <taxon>Bacteroidia</taxon>
        <taxon>Bacteroidales</taxon>
        <taxon>Tannerellaceae</taxon>
        <taxon>Parabacteroides</taxon>
    </lineage>
</organism>
<dbReference type="PANTHER" id="PTHR30572:SF4">
    <property type="entry name" value="ABC TRANSPORTER PERMEASE YTRF"/>
    <property type="match status" value="1"/>
</dbReference>
<dbReference type="RefSeq" id="WP_079682811.1">
    <property type="nucleotide sequence ID" value="NZ_FUYQ01000006.1"/>
</dbReference>
<keyword evidence="2" id="KW-1003">Cell membrane</keyword>
<dbReference type="InterPro" id="IPR003838">
    <property type="entry name" value="ABC3_permease_C"/>
</dbReference>
<feature type="transmembrane region" description="Helical" evidence="7">
    <location>
        <begin position="305"/>
        <end position="325"/>
    </location>
</feature>
<evidence type="ECO:0000256" key="1">
    <source>
        <dbReference type="ARBA" id="ARBA00004651"/>
    </source>
</evidence>
<comment type="similarity">
    <text evidence="6">Belongs to the ABC-4 integral membrane protein family.</text>
</comment>
<dbReference type="PANTHER" id="PTHR30572">
    <property type="entry name" value="MEMBRANE COMPONENT OF TRANSPORTER-RELATED"/>
    <property type="match status" value="1"/>
</dbReference>
<feature type="transmembrane region" description="Helical" evidence="7">
    <location>
        <begin position="346"/>
        <end position="371"/>
    </location>
</feature>
<evidence type="ECO:0000256" key="2">
    <source>
        <dbReference type="ARBA" id="ARBA00022475"/>
    </source>
</evidence>
<dbReference type="AlphaFoldDB" id="A0A1T5BA26"/>
<evidence type="ECO:0000313" key="10">
    <source>
        <dbReference type="Proteomes" id="UP000190852"/>
    </source>
</evidence>
<proteinExistence type="inferred from homology"/>
<feature type="transmembrane region" description="Helical" evidence="7">
    <location>
        <begin position="391"/>
        <end position="412"/>
    </location>
</feature>
<evidence type="ECO:0000256" key="5">
    <source>
        <dbReference type="ARBA" id="ARBA00023136"/>
    </source>
</evidence>
<dbReference type="EMBL" id="FUYQ01000006">
    <property type="protein sequence ID" value="SKB43820.1"/>
    <property type="molecule type" value="Genomic_DNA"/>
</dbReference>
<keyword evidence="5 7" id="KW-0472">Membrane</keyword>
<keyword evidence="3 7" id="KW-0812">Transmembrane</keyword>
<dbReference type="InterPro" id="IPR050250">
    <property type="entry name" value="Macrolide_Exporter_MacB"/>
</dbReference>
<evidence type="ECO:0000256" key="3">
    <source>
        <dbReference type="ARBA" id="ARBA00022692"/>
    </source>
</evidence>
<accession>A0A1T5BA26</accession>
<dbReference type="Pfam" id="PF02687">
    <property type="entry name" value="FtsX"/>
    <property type="match status" value="1"/>
</dbReference>
<evidence type="ECO:0000256" key="7">
    <source>
        <dbReference type="SAM" id="Phobius"/>
    </source>
</evidence>
<evidence type="ECO:0000259" key="8">
    <source>
        <dbReference type="Pfam" id="PF02687"/>
    </source>
</evidence>
<dbReference type="Proteomes" id="UP000190852">
    <property type="component" value="Unassembled WGS sequence"/>
</dbReference>
<feature type="domain" description="ABC3 transporter permease C-terminal" evidence="8">
    <location>
        <begin position="307"/>
        <end position="422"/>
    </location>
</feature>
<sequence>MIKHLFKIIWNQRSGNGWIILELFLVFILLWYIVDFFTVLGVTATTPNGFEIKDTYLVKLSVRQPDNPKHFNYGEASEEPGKNFFRIIDRIRQHPNVEEVGFGKWSYPYCSSSMFNSYTHDSTSLQCQVYEVSPEYFTIFKIKPENGDSSADLSKAISNFVSEPVSNKSKQAIISQTVNEKLFFGKTTTKKVLNLKNDSSQVNILAVTTNIKPYEYTRPEAFILFPINYAELLTQNDQDIWSYYEIFFRTKSSLPANSFAEKFKQEMKIPLNIGNFFLADVQPLGNVRKEYLRNKGITSSLQYRVGFSIFFLINIFLAVIGTFWFRIEQRQSEIGLRMAVGSSRRNILKIMFQESLLLFFIAAIPAILICFNMQKLEFISADQMDLTFGRFIINTCVTSGLLIAVILLGNWYPSYRASRISPADALHYE</sequence>
<evidence type="ECO:0000313" key="9">
    <source>
        <dbReference type="EMBL" id="SKB43820.1"/>
    </source>
</evidence>
<keyword evidence="10" id="KW-1185">Reference proteome</keyword>
<name>A0A1T5BA26_9BACT</name>
<keyword evidence="4 7" id="KW-1133">Transmembrane helix</keyword>
<dbReference type="GO" id="GO:0005886">
    <property type="term" value="C:plasma membrane"/>
    <property type="evidence" value="ECO:0007669"/>
    <property type="project" value="UniProtKB-SubCell"/>
</dbReference>
<comment type="subcellular location">
    <subcellularLocation>
        <location evidence="1">Cell membrane</location>
        <topology evidence="1">Multi-pass membrane protein</topology>
    </subcellularLocation>
</comment>
<protein>
    <submittedName>
        <fullName evidence="9">Putative ABC transport system permease protein</fullName>
    </submittedName>
</protein>
<evidence type="ECO:0000256" key="4">
    <source>
        <dbReference type="ARBA" id="ARBA00022989"/>
    </source>
</evidence>
<evidence type="ECO:0000256" key="6">
    <source>
        <dbReference type="ARBA" id="ARBA00038076"/>
    </source>
</evidence>